<evidence type="ECO:0000256" key="3">
    <source>
        <dbReference type="ARBA" id="ARBA00022679"/>
    </source>
</evidence>
<sequence>MIIYGKNIIKEAIKSKRLIYNLFIDEKIKDLKFLNFLKKNNIKFKLLNKHQLNEKVKNNSHQGVVAEVEDYCYKNLKNSLNYNKIQKFLILDSIHDPQNFGAILRTIEATDFNGVIIGKKNQVLLNGTVAKSASGALEYVNIFLVNNLYTTILELKKNQFVIIGSDSDANIELNKIPLNRSIAIILGNEGKGMRYLLKKSCDFLIKIPMKGKINSLNVSVAAAIILYSTQK</sequence>
<proteinExistence type="inferred from homology"/>
<dbReference type="Gene3D" id="3.30.1330.30">
    <property type="match status" value="1"/>
</dbReference>
<evidence type="ECO:0000256" key="2">
    <source>
        <dbReference type="ARBA" id="ARBA00022603"/>
    </source>
</evidence>
<evidence type="ECO:0000313" key="5">
    <source>
        <dbReference type="EMBL" id="MBP3059315.1"/>
    </source>
</evidence>
<comment type="caution">
    <text evidence="5">The sequence shown here is derived from an EMBL/GenBank/DDBJ whole genome shotgun (WGS) entry which is preliminary data.</text>
</comment>
<gene>
    <name evidence="5" type="primary">rlmB</name>
    <name evidence="5" type="ORF">FEF22_000745</name>
</gene>
<keyword evidence="3" id="KW-0808">Transferase</keyword>
<dbReference type="InterPro" id="IPR029026">
    <property type="entry name" value="tRNA_m1G_MTases_N"/>
</dbReference>
<dbReference type="Proteomes" id="UP001192346">
    <property type="component" value="Unassembled WGS sequence"/>
</dbReference>
<dbReference type="SUPFAM" id="SSF75217">
    <property type="entry name" value="alpha/beta knot"/>
    <property type="match status" value="1"/>
</dbReference>
<evidence type="ECO:0000256" key="1">
    <source>
        <dbReference type="ARBA" id="ARBA00007228"/>
    </source>
</evidence>
<dbReference type="InterPro" id="IPR004441">
    <property type="entry name" value="rRNA_MeTrfase_TrmH"/>
</dbReference>
<reference evidence="5" key="1">
    <citation type="submission" date="2019-10" db="EMBL/GenBank/DDBJ databases">
        <title>Whole Genome Sequencing and Characterization of Texas Phoenix Palm Decline Phytoplasma Belongs to Lethal Yellowing (16SrIV) Group.</title>
        <authorList>
            <person name="Bao M."/>
        </authorList>
    </citation>
    <scope>NUCLEOTIDE SEQUENCE [LARGE SCALE GENOMIC DNA]</scope>
    <source>
        <strain evidence="5">ACPD</strain>
    </source>
</reference>
<dbReference type="EMBL" id="VBRA02000007">
    <property type="protein sequence ID" value="MBP3059315.1"/>
    <property type="molecule type" value="Genomic_DNA"/>
</dbReference>
<dbReference type="PANTHER" id="PTHR46429">
    <property type="entry name" value="23S RRNA (GUANOSINE-2'-O-)-METHYLTRANSFERASE RLMB"/>
    <property type="match status" value="1"/>
</dbReference>
<dbReference type="InterPro" id="IPR001537">
    <property type="entry name" value="SpoU_MeTrfase"/>
</dbReference>
<dbReference type="PANTHER" id="PTHR46429:SF1">
    <property type="entry name" value="23S RRNA (GUANOSINE-2'-O-)-METHYLTRANSFERASE RLMB"/>
    <property type="match status" value="1"/>
</dbReference>
<dbReference type="SMART" id="SM00967">
    <property type="entry name" value="SpoU_sub_bind"/>
    <property type="match status" value="1"/>
</dbReference>
<dbReference type="Gene3D" id="3.40.1280.10">
    <property type="match status" value="1"/>
</dbReference>
<keyword evidence="6" id="KW-1185">Reference proteome</keyword>
<accession>A0ABS5BIB1</accession>
<dbReference type="Pfam" id="PF08032">
    <property type="entry name" value="SpoU_sub_bind"/>
    <property type="match status" value="1"/>
</dbReference>
<evidence type="ECO:0000259" key="4">
    <source>
        <dbReference type="SMART" id="SM00967"/>
    </source>
</evidence>
<dbReference type="NCBIfam" id="TIGR00186">
    <property type="entry name" value="rRNA_methyl_3"/>
    <property type="match status" value="1"/>
</dbReference>
<protein>
    <submittedName>
        <fullName evidence="5">23S rRNA (Guanosine(2251)-2'-O)-methyltransferase RlmB</fullName>
    </submittedName>
</protein>
<evidence type="ECO:0000313" key="6">
    <source>
        <dbReference type="Proteomes" id="UP001192346"/>
    </source>
</evidence>
<dbReference type="InterPro" id="IPR013123">
    <property type="entry name" value="SpoU_subst-bd"/>
</dbReference>
<dbReference type="RefSeq" id="WP_138107961.1">
    <property type="nucleotide sequence ID" value="NZ_VBRA02000007.1"/>
</dbReference>
<comment type="similarity">
    <text evidence="1">Belongs to the class IV-like SAM-binding methyltransferase superfamily. RNA methyltransferase TrmH family.</text>
</comment>
<dbReference type="CDD" id="cd18103">
    <property type="entry name" value="SpoU-like_RlmB"/>
    <property type="match status" value="1"/>
</dbReference>
<feature type="domain" description="RNA 2-O ribose methyltransferase substrate binding" evidence="4">
    <location>
        <begin position="2"/>
        <end position="74"/>
    </location>
</feature>
<organism evidence="5 6">
    <name type="scientific">Texas Phoenix palm phytoplasma</name>
    <dbReference type="NCBI Taxonomy" id="176709"/>
    <lineage>
        <taxon>Bacteria</taxon>
        <taxon>Bacillati</taxon>
        <taxon>Mycoplasmatota</taxon>
        <taxon>Mollicutes</taxon>
        <taxon>Acholeplasmatales</taxon>
        <taxon>Acholeplasmataceae</taxon>
        <taxon>Candidatus Phytoplasma</taxon>
        <taxon>16SrIV (Coconut lethal yellows group)</taxon>
    </lineage>
</organism>
<dbReference type="Pfam" id="PF00588">
    <property type="entry name" value="SpoU_methylase"/>
    <property type="match status" value="1"/>
</dbReference>
<dbReference type="InterPro" id="IPR029028">
    <property type="entry name" value="Alpha/beta_knot_MTases"/>
</dbReference>
<name>A0ABS5BIB1_9MOLU</name>
<keyword evidence="2" id="KW-0489">Methyltransferase</keyword>
<dbReference type="InterPro" id="IPR029064">
    <property type="entry name" value="Ribosomal_eL30-like_sf"/>
</dbReference>
<dbReference type="SUPFAM" id="SSF55315">
    <property type="entry name" value="L30e-like"/>
    <property type="match status" value="1"/>
</dbReference>